<feature type="transmembrane region" description="Helical" evidence="7">
    <location>
        <begin position="398"/>
        <end position="416"/>
    </location>
</feature>
<feature type="transmembrane region" description="Helical" evidence="7">
    <location>
        <begin position="133"/>
        <end position="154"/>
    </location>
</feature>
<evidence type="ECO:0000256" key="7">
    <source>
        <dbReference type="SAM" id="Phobius"/>
    </source>
</evidence>
<keyword evidence="10" id="KW-1185">Reference proteome</keyword>
<feature type="transmembrane region" description="Helical" evidence="7">
    <location>
        <begin position="350"/>
        <end position="377"/>
    </location>
</feature>
<feature type="transmembrane region" description="Helical" evidence="7">
    <location>
        <begin position="296"/>
        <end position="315"/>
    </location>
</feature>
<feature type="transmembrane region" description="Helical" evidence="7">
    <location>
        <begin position="74"/>
        <end position="97"/>
    </location>
</feature>
<feature type="transmembrane region" description="Helical" evidence="7">
    <location>
        <begin position="43"/>
        <end position="62"/>
    </location>
</feature>
<reference evidence="10" key="1">
    <citation type="journal article" date="2019" name="Int. J. Syst. Evol. Microbiol.">
        <title>The Global Catalogue of Microorganisms (GCM) 10K type strain sequencing project: providing services to taxonomists for standard genome sequencing and annotation.</title>
        <authorList>
            <consortium name="The Broad Institute Genomics Platform"/>
            <consortium name="The Broad Institute Genome Sequencing Center for Infectious Disease"/>
            <person name="Wu L."/>
            <person name="Ma J."/>
        </authorList>
    </citation>
    <scope>NUCLEOTIDE SEQUENCE [LARGE SCALE GENOMIC DNA]</scope>
    <source>
        <strain evidence="10">CCM 8908</strain>
    </source>
</reference>
<dbReference type="PANTHER" id="PTHR42718">
    <property type="entry name" value="MAJOR FACILITATOR SUPERFAMILY MULTIDRUG TRANSPORTER MFSC"/>
    <property type="match status" value="1"/>
</dbReference>
<dbReference type="RefSeq" id="WP_225421843.1">
    <property type="nucleotide sequence ID" value="NZ_JBHSSI010000058.1"/>
</dbReference>
<dbReference type="PANTHER" id="PTHR42718:SF46">
    <property type="entry name" value="BLR6921 PROTEIN"/>
    <property type="match status" value="1"/>
</dbReference>
<feature type="transmembrane region" description="Helical" evidence="7">
    <location>
        <begin position="327"/>
        <end position="344"/>
    </location>
</feature>
<evidence type="ECO:0000256" key="6">
    <source>
        <dbReference type="ARBA" id="ARBA00023136"/>
    </source>
</evidence>
<feature type="transmembrane region" description="Helical" evidence="7">
    <location>
        <begin position="160"/>
        <end position="182"/>
    </location>
</feature>
<dbReference type="CDD" id="cd17321">
    <property type="entry name" value="MFS_MMR_MDR_like"/>
    <property type="match status" value="1"/>
</dbReference>
<feature type="transmembrane region" description="Helical" evidence="7">
    <location>
        <begin position="220"/>
        <end position="241"/>
    </location>
</feature>
<evidence type="ECO:0000256" key="4">
    <source>
        <dbReference type="ARBA" id="ARBA00022692"/>
    </source>
</evidence>
<dbReference type="Pfam" id="PF07690">
    <property type="entry name" value="MFS_1"/>
    <property type="match status" value="1"/>
</dbReference>
<dbReference type="Proteomes" id="UP001596283">
    <property type="component" value="Unassembled WGS sequence"/>
</dbReference>
<keyword evidence="3" id="KW-1003">Cell membrane</keyword>
<keyword evidence="5 7" id="KW-1133">Transmembrane helix</keyword>
<evidence type="ECO:0000313" key="9">
    <source>
        <dbReference type="EMBL" id="MFC6261256.1"/>
    </source>
</evidence>
<dbReference type="InterPro" id="IPR004638">
    <property type="entry name" value="EmrB-like"/>
</dbReference>
<comment type="subcellular location">
    <subcellularLocation>
        <location evidence="1">Cell membrane</location>
        <topology evidence="1">Multi-pass membrane protein</topology>
    </subcellularLocation>
</comment>
<sequence length="566" mass="61814">MLKKSTKLVGTMAIGIFLCMLDTTVMNIALPAIQTGLSVSLEQLSWALNLYTILFATLTIPLGRLADIHGRSRFYILGLGLFLVGSLFSGLAGSVAWLIVGRGIQSVGAAIVFPASMTIGIQSAPMEKRTSAIAILGVTQGLAAAMGPTIGGIVTQFFSWRGIFLINVPFTLLALVLCWLLLDRHESRQTAEHLDIWGSLLSMMMLFSLTLLLVKGSDWGWLSYRCLGLGLLSLVALATFVMVESRVKQPMVPLTLFKDKQFVGAAIVTVMSGIFLVALLVLMPSFFTKVQGKGELLAALMITPASLMIFMWSPLSGLLLAKVGPRAVILMGSFAMIGGYVVLSQMNPNAYWQVCMAAILVGAGYGIVIGPITVLAAGDFTGSLLTASQSVIGVFRQIGTSLAVAIFVSALSTNLVTAKTNIWNFAQNRVEALTVTAKVKRDTLIQVKHQLKTETTPHQQTTFINKAKAQRLIRQNYRQALRQPRLAQASVTTKRTVYQQVSRTVTQQVAQDNRVLTTAVATIKRETKDQLTLAFIRPYRLALPFTFLMPLTVFLFRKRRDYLSRK</sequence>
<dbReference type="PROSITE" id="PS50850">
    <property type="entry name" value="MFS"/>
    <property type="match status" value="1"/>
</dbReference>
<dbReference type="NCBIfam" id="TIGR00711">
    <property type="entry name" value="efflux_EmrB"/>
    <property type="match status" value="1"/>
</dbReference>
<dbReference type="EMBL" id="JBHSSI010000058">
    <property type="protein sequence ID" value="MFC6261256.1"/>
    <property type="molecule type" value="Genomic_DNA"/>
</dbReference>
<keyword evidence="4 7" id="KW-0812">Transmembrane</keyword>
<dbReference type="InterPro" id="IPR011701">
    <property type="entry name" value="MFS"/>
</dbReference>
<evidence type="ECO:0000313" key="10">
    <source>
        <dbReference type="Proteomes" id="UP001596283"/>
    </source>
</evidence>
<accession>A0ABW1TIW2</accession>
<evidence type="ECO:0000256" key="5">
    <source>
        <dbReference type="ARBA" id="ARBA00022989"/>
    </source>
</evidence>
<feature type="transmembrane region" description="Helical" evidence="7">
    <location>
        <begin position="262"/>
        <end position="284"/>
    </location>
</feature>
<feature type="domain" description="Major facilitator superfamily (MFS) profile" evidence="8">
    <location>
        <begin position="8"/>
        <end position="444"/>
    </location>
</feature>
<dbReference type="InterPro" id="IPR036259">
    <property type="entry name" value="MFS_trans_sf"/>
</dbReference>
<evidence type="ECO:0000256" key="3">
    <source>
        <dbReference type="ARBA" id="ARBA00022475"/>
    </source>
</evidence>
<dbReference type="Gene3D" id="1.20.1720.10">
    <property type="entry name" value="Multidrug resistance protein D"/>
    <property type="match status" value="1"/>
</dbReference>
<dbReference type="SUPFAM" id="SSF103473">
    <property type="entry name" value="MFS general substrate transporter"/>
    <property type="match status" value="1"/>
</dbReference>
<dbReference type="InterPro" id="IPR020846">
    <property type="entry name" value="MFS_dom"/>
</dbReference>
<evidence type="ECO:0000256" key="2">
    <source>
        <dbReference type="ARBA" id="ARBA00022448"/>
    </source>
</evidence>
<protein>
    <submittedName>
        <fullName evidence="9">MFS transporter</fullName>
    </submittedName>
</protein>
<name>A0ABW1TIW2_9LACO</name>
<evidence type="ECO:0000256" key="1">
    <source>
        <dbReference type="ARBA" id="ARBA00004651"/>
    </source>
</evidence>
<proteinExistence type="predicted"/>
<keyword evidence="2" id="KW-0813">Transport</keyword>
<dbReference type="PRINTS" id="PR01036">
    <property type="entry name" value="TCRTETB"/>
</dbReference>
<dbReference type="Gene3D" id="1.20.1250.20">
    <property type="entry name" value="MFS general substrate transporter like domains"/>
    <property type="match status" value="1"/>
</dbReference>
<evidence type="ECO:0000259" key="8">
    <source>
        <dbReference type="PROSITE" id="PS50850"/>
    </source>
</evidence>
<feature type="transmembrane region" description="Helical" evidence="7">
    <location>
        <begin position="194"/>
        <end position="214"/>
    </location>
</feature>
<keyword evidence="6 7" id="KW-0472">Membrane</keyword>
<feature type="transmembrane region" description="Helical" evidence="7">
    <location>
        <begin position="539"/>
        <end position="556"/>
    </location>
</feature>
<organism evidence="9 10">
    <name type="scientific">Levilactobacillus fujinensis</name>
    <dbReference type="NCBI Taxonomy" id="2486024"/>
    <lineage>
        <taxon>Bacteria</taxon>
        <taxon>Bacillati</taxon>
        <taxon>Bacillota</taxon>
        <taxon>Bacilli</taxon>
        <taxon>Lactobacillales</taxon>
        <taxon>Lactobacillaceae</taxon>
        <taxon>Levilactobacillus</taxon>
    </lineage>
</organism>
<gene>
    <name evidence="9" type="ORF">ACFP1C_09915</name>
</gene>
<comment type="caution">
    <text evidence="9">The sequence shown here is derived from an EMBL/GenBank/DDBJ whole genome shotgun (WGS) entry which is preliminary data.</text>
</comment>